<organism evidence="3 4">
    <name type="scientific">Metarhizium rileyi (strain RCEF 4871)</name>
    <name type="common">Nomuraea rileyi</name>
    <dbReference type="NCBI Taxonomy" id="1649241"/>
    <lineage>
        <taxon>Eukaryota</taxon>
        <taxon>Fungi</taxon>
        <taxon>Dikarya</taxon>
        <taxon>Ascomycota</taxon>
        <taxon>Pezizomycotina</taxon>
        <taxon>Sordariomycetes</taxon>
        <taxon>Hypocreomycetidae</taxon>
        <taxon>Hypocreales</taxon>
        <taxon>Clavicipitaceae</taxon>
        <taxon>Metarhizium</taxon>
    </lineage>
</organism>
<dbReference type="InterPro" id="IPR036526">
    <property type="entry name" value="C-N_Hydrolase_sf"/>
</dbReference>
<feature type="compositionally biased region" description="Polar residues" evidence="1">
    <location>
        <begin position="871"/>
        <end position="885"/>
    </location>
</feature>
<feature type="region of interest" description="Disordered" evidence="1">
    <location>
        <begin position="456"/>
        <end position="497"/>
    </location>
</feature>
<keyword evidence="3" id="KW-0378">Hydrolase</keyword>
<feature type="compositionally biased region" description="Basic and acidic residues" evidence="1">
    <location>
        <begin position="294"/>
        <end position="324"/>
    </location>
</feature>
<dbReference type="InterPro" id="IPR003010">
    <property type="entry name" value="C-N_Hydrolase"/>
</dbReference>
<feature type="region of interest" description="Disordered" evidence="1">
    <location>
        <begin position="802"/>
        <end position="885"/>
    </location>
</feature>
<keyword evidence="4" id="KW-1185">Reference proteome</keyword>
<feature type="compositionally biased region" description="Polar residues" evidence="1">
    <location>
        <begin position="642"/>
        <end position="660"/>
    </location>
</feature>
<dbReference type="Gene3D" id="3.60.110.10">
    <property type="entry name" value="Carbon-nitrogen hydrolase"/>
    <property type="match status" value="1"/>
</dbReference>
<gene>
    <name evidence="3" type="ORF">NOR_05851</name>
</gene>
<dbReference type="GO" id="GO:0030163">
    <property type="term" value="P:protein catabolic process"/>
    <property type="evidence" value="ECO:0007669"/>
    <property type="project" value="TreeGrafter"/>
</dbReference>
<feature type="region of interest" description="Disordered" evidence="1">
    <location>
        <begin position="546"/>
        <end position="592"/>
    </location>
</feature>
<feature type="compositionally biased region" description="Basic and acidic residues" evidence="1">
    <location>
        <begin position="737"/>
        <end position="753"/>
    </location>
</feature>
<proteinExistence type="predicted"/>
<comment type="caution">
    <text evidence="3">The sequence shown here is derived from an EMBL/GenBank/DDBJ whole genome shotgun (WGS) entry which is preliminary data.</text>
</comment>
<dbReference type="PANTHER" id="PTHR11750">
    <property type="entry name" value="PROTEIN N-TERMINAL AMIDASE"/>
    <property type="match status" value="1"/>
</dbReference>
<dbReference type="InterPro" id="IPR039703">
    <property type="entry name" value="Nta1"/>
</dbReference>
<dbReference type="Proteomes" id="UP000243498">
    <property type="component" value="Unassembled WGS sequence"/>
</dbReference>
<dbReference type="STRING" id="1081105.A0A167BQ95"/>
<feature type="compositionally biased region" description="Polar residues" evidence="1">
    <location>
        <begin position="547"/>
        <end position="561"/>
    </location>
</feature>
<feature type="domain" description="CN hydrolase" evidence="2">
    <location>
        <begin position="1"/>
        <end position="280"/>
    </location>
</feature>
<feature type="compositionally biased region" description="Polar residues" evidence="1">
    <location>
        <begin position="326"/>
        <end position="338"/>
    </location>
</feature>
<dbReference type="OMA" id="MAWITND"/>
<feature type="compositionally biased region" description="Basic residues" evidence="1">
    <location>
        <begin position="853"/>
        <end position="863"/>
    </location>
</feature>
<dbReference type="Pfam" id="PF00795">
    <property type="entry name" value="CN_hydrolase"/>
    <property type="match status" value="1"/>
</dbReference>
<dbReference type="AlphaFoldDB" id="A0A167BQ95"/>
<evidence type="ECO:0000313" key="3">
    <source>
        <dbReference type="EMBL" id="OAA40290.1"/>
    </source>
</evidence>
<feature type="compositionally biased region" description="Pro residues" evidence="1">
    <location>
        <begin position="688"/>
        <end position="697"/>
    </location>
</feature>
<dbReference type="CDD" id="cd07566">
    <property type="entry name" value="ScNTA1_like"/>
    <property type="match status" value="1"/>
</dbReference>
<name>A0A167BQ95_METRR</name>
<dbReference type="SUPFAM" id="SSF56317">
    <property type="entry name" value="Carbon-nitrogen hydrolase"/>
    <property type="match status" value="1"/>
</dbReference>
<dbReference type="GO" id="GO:0070773">
    <property type="term" value="F:protein-N-terminal glutamine amidohydrolase activity"/>
    <property type="evidence" value="ECO:0007669"/>
    <property type="project" value="InterPro"/>
</dbReference>
<evidence type="ECO:0000256" key="1">
    <source>
        <dbReference type="SAM" id="MobiDB-lite"/>
    </source>
</evidence>
<feature type="region of interest" description="Disordered" evidence="1">
    <location>
        <begin position="294"/>
        <end position="354"/>
    </location>
</feature>
<feature type="region of interest" description="Disordered" evidence="1">
    <location>
        <begin position="614"/>
        <end position="782"/>
    </location>
</feature>
<dbReference type="EMBL" id="AZHC01000019">
    <property type="protein sequence ID" value="OAA40290.1"/>
    <property type="molecule type" value="Genomic_DNA"/>
</dbReference>
<feature type="compositionally biased region" description="Polar residues" evidence="1">
    <location>
        <begin position="461"/>
        <end position="470"/>
    </location>
</feature>
<evidence type="ECO:0000313" key="4">
    <source>
        <dbReference type="Proteomes" id="UP000243498"/>
    </source>
</evidence>
<dbReference type="OrthoDB" id="201515at2759"/>
<dbReference type="PROSITE" id="PS50263">
    <property type="entry name" value="CN_HYDROLASE"/>
    <property type="match status" value="1"/>
</dbReference>
<dbReference type="GO" id="GO:0008418">
    <property type="term" value="F:protein-N-terminal asparagine amidohydrolase activity"/>
    <property type="evidence" value="ECO:0007669"/>
    <property type="project" value="InterPro"/>
</dbReference>
<reference evidence="3 4" key="1">
    <citation type="journal article" date="2016" name="Genome Biol. Evol.">
        <title>Divergent and convergent evolution of fungal pathogenicity.</title>
        <authorList>
            <person name="Shang Y."/>
            <person name="Xiao G."/>
            <person name="Zheng P."/>
            <person name="Cen K."/>
            <person name="Zhan S."/>
            <person name="Wang C."/>
        </authorList>
    </citation>
    <scope>NUCLEOTIDE SEQUENCE [LARGE SCALE GENOMIC DNA]</scope>
    <source>
        <strain evidence="3 4">RCEF 4871</strain>
    </source>
</reference>
<sequence>MRIACLQFGPQVGDVNNNISRADEILGRVDPEALDLLVLPELAFSGYNFKSLGEISQFLEPAGSGISSLWSRTTALKYDCTVIAGYPEKVDPAVKWPTNPEYYNAAIVVNGEGETVANYRKTHLYYTDETWALEGPTGFFSERLEGLGCTALGICMDLNPYKFEAPWEQFEFAHHVLDCGARLVVISMAWITNDDPRQFSRMPQEPDMDTLLYWVSRFEPVIREELDEEIVVVFANRTGFEREVTYAGTSAVIGIQSGEVRVYGILGRGDKELLVVDTDAAPYAKLVYRPEENGFEVDSGKPDASEFRHNDCENHSAERTEGGKNFESSSRNTQSSQGEIDAVKENEGSDGYRITDLSVQSRLDMSTRHVVEGPHIQTRTVPSPATDSARPMLMIATNHSNGNRYLDGPSPTSLCATNAKSRPLHILGGEASFHGSNVKAGIPPLAAPESQLSEAYCASSRPYSSPTQRRPVTASDLRREPPDDSEDLTKSDGPALVNQENRYSIGSDIAAWNNDPGRPTSIFNQTFEQFTPPSISCWRTHPDVTEKASSANHTTDASKQGSFLVRQPPFHSHHGYQYRDHQRSTSATTSSSDMGIVCRRLEDMVMLTNASQERLSSYNNNRDRSSSTSGYQASRSRSHSRTATPISHDQFSDLHTTTASIPLAFGRHPTNSTDLRHSNSTRRQRQPNPGPHDPPIFLPAFKGRVSQGSSSKRRIRDQTSSGSTLMHRGTRSSKPAKLGDRAISRGRQREIRLATDPTVDTSGGHERPKSANTTRDSLPKPADLSQFTRIEEYVAPKCSVHGARSRSRIWRRDQHGTSWSGAPAPARARRRSTQNTPRPASLKDVPKVVARSPKPRVMSKSKPKNLYGPNTPISTPLGSRPQNTVHRTPGIVDTVVSFKSSHRKLSQGLKTPKAMKLVSESKIEPLELMKRLKCVERSLGKSFEKSIDRPRSAIW</sequence>
<protein>
    <submittedName>
        <fullName evidence="3">Hydrolase, carbon-nitrogen family protein</fullName>
    </submittedName>
</protein>
<dbReference type="PANTHER" id="PTHR11750:SF26">
    <property type="entry name" value="PROTEIN N-TERMINAL AMIDASE"/>
    <property type="match status" value="1"/>
</dbReference>
<accession>A0A167BQ95</accession>
<evidence type="ECO:0000259" key="2">
    <source>
        <dbReference type="PROSITE" id="PS50263"/>
    </source>
</evidence>
<feature type="compositionally biased region" description="Basic and acidic residues" evidence="1">
    <location>
        <begin position="476"/>
        <end position="490"/>
    </location>
</feature>